<dbReference type="GO" id="GO:0016887">
    <property type="term" value="F:ATP hydrolysis activity"/>
    <property type="evidence" value="ECO:0007669"/>
    <property type="project" value="InterPro"/>
</dbReference>
<keyword evidence="2" id="KW-0472">Membrane</keyword>
<gene>
    <name evidence="4" type="primary">ftsH</name>
</gene>
<keyword evidence="2" id="KW-0812">Transmembrane</keyword>
<accession>E2DSL3</accession>
<evidence type="ECO:0000256" key="1">
    <source>
        <dbReference type="SAM" id="MobiDB-lite"/>
    </source>
</evidence>
<evidence type="ECO:0000313" key="4">
    <source>
        <dbReference type="EMBL" id="ACZ58464.1"/>
    </source>
</evidence>
<feature type="transmembrane region" description="Helical" evidence="2">
    <location>
        <begin position="2140"/>
        <end position="2157"/>
    </location>
</feature>
<dbReference type="Pfam" id="PF00004">
    <property type="entry name" value="AAA"/>
    <property type="match status" value="1"/>
</dbReference>
<evidence type="ECO:0000256" key="2">
    <source>
        <dbReference type="SAM" id="Phobius"/>
    </source>
</evidence>
<protein>
    <submittedName>
        <fullName evidence="4">Cell division protein</fullName>
    </submittedName>
</protein>
<dbReference type="SUPFAM" id="SSF52540">
    <property type="entry name" value="P-loop containing nucleoside triphosphate hydrolases"/>
    <property type="match status" value="1"/>
</dbReference>
<dbReference type="RefSeq" id="YP_003795511.1">
    <property type="nucleotide sequence ID" value="NC_014346.1"/>
</dbReference>
<dbReference type="InterPro" id="IPR027417">
    <property type="entry name" value="P-loop_NTPase"/>
</dbReference>
<keyword evidence="4" id="KW-0131">Cell cycle</keyword>
<proteinExistence type="predicted"/>
<feature type="compositionally biased region" description="Polar residues" evidence="1">
    <location>
        <begin position="1135"/>
        <end position="1152"/>
    </location>
</feature>
<keyword evidence="2" id="KW-1133">Transmembrane helix</keyword>
<dbReference type="InterPro" id="IPR003959">
    <property type="entry name" value="ATPase_AAA_core"/>
</dbReference>
<sequence length="3694" mass="434125">MSNFQRILLDKKLKQKALNFSPRVQNHLNRTGTHQVFFKKNLSNSTSLLQKRENFKENTKQCAALPPKALLFMKKERNSFFDSTEKLKSNFFIHTSGKSIFQFIRRKTFFLSKEELASSLSKASNSQCFLFFQKSSSFKFRKNTSRQLSISPDWHFKESFYANDTSFSSKKRNEKKTFLQNPENTSFDSLNLKKKKEKKGSDFLVQFKEVETKQKPFGFSSFAGGHFKTKKALNATLFKRKQSLLSFSGLMIFSHRKTWWSRLPSSFLLLRLRWFNASSNSFLNLENSRKNLPEWLTEKNISWYWMLPFFGLLGLTLISSNQPFFHTDSTLNVQKSQSIFEEVKEKLHPSFFGPSNITKARATLLIENAFSWETLYYLDYKKSLFDKSLKNIKNVNYYHDTIRQTLESKWANRLFHFEEYYCTISDKKTEKTEKAHFFETHFLEASLQKLLKFQNLDKENVLNTTPLFDFEKSSLIRKEEDWWNVFLKERTFFSWYWHNFKSEPLFSFLNTEIHKEKGWLFMDEFAQKMLPTSFFSLKKEKSPNLEKRFQNLLDKKRNKNKNKENAFFFSFEKKKKFFSPLFSSLPFVKNEKSSFFSSGPKMKEGMTNFQTNDFFSPKGLLQQEKSCNKTLKLTAIYYPGSKAFRKNTPISLENSEREAFFSAESLNLPFSYSKKAGKEKFLNKEKEVLKNNNLSGAQASSNFWGSFSKKRRNSTKNSMLWNEWLKKNSNLSNWIGKEFLEKDWSREKTLNFKKQSPLNSYRKAKFLYEKLHHILYLESGHTILKQKEKQNFKTKREADSFSNKSFFKREKREPLKIQKEVFFLLNKQKLAKKSPILLSGYQLPEYSLSDLVKLKKSLSSSFIQTGESNLFLNNMETPPSQNQKESFLKIEIRIPPSALEIYARYIESSSPFKNETSKRLLRGSAQENQSLFWYEIRKRTERKLALNNPHKDVNRFLGGSLLYLPRNGQNSFSKLLVGRKHLEKGERTALSSSLMSKQLNSSFFQKQKTGGNTPIKLAYINNWSLFLNSFQNSYGSTKLLDSFSNFDTFRTKPMKYSLSKFLKNTKFHLNLDENLVFQKWDSKRKKGFFYKKINKMNFVSNKFLQKPTVELLWQLRTKPKMQGFKALEATKYYQSKQASQNTKNQNSLSSSSDFKKNESILNSSTERKKILSILSKRRRYRQVVRFEKLCDWLRETLYFRKMARKAKISFSKKEKSNLAQLMKEQTLEKKGSFLKKKRISDFPLLYQKASFFLNKKMSKLVHTQNFRPVLASTLIQKTKLSNRKKETQKTEKNKFLRFANQFFLSNFSFSREERFLSNKKNSSPLLLLLHKKEFINKKEKLLPIQKNQSFKNSFLPLFSSNTNRTSNFLSSLERKKDVSFFLKERLFPLSLIQKGEDTFFFKSSVLVDYKPIPLHPFIKKAKTQKSSRLNLEFLSSFKENTTAVLPGNESYLNFSIEDFSSKRNEIQSSLNFSISNGFRQNGTHGLESNKDFFTILSLWQKQIKEVNNFVLNSIQNIYSFLFSFKDDFTERIKQNLLLPFFSKDKSSDFLNSSNSSLYISSPISFMNIKSGLKKPRFFLSSGLLKEESSSFYFSKKESSFLTGNIEILNSFQNEKKKESAQTFERDLRNETKCRESLILKWERKKNFRKTVWYPFAETSPLDSRSDWNRSFQKTFLTPLLVQFTHVSNTLTNWRERFGISRDYTLILNYVSFDYLSGILSKGFKDFSFSQFSLVQNDGHSNAKKRGNISPFQKGSFWYELNTKTEKAFLSPSWSLESLEHLKTNQPLAYSQILERNSEKMKKEEEKIFLEENKMNEKQNFLLDSNKNKKNELWVKELLNNFIGLTTNKERPFLRSKKSFNNKNILLAMENSENHMLNGMNFSSLHLKKEEKAESFLESKNERVFMRKKKARILTNGKLLNSPSFLEKSLFSFNNSQILSSKTILEKHLLNRHKKLNLMKRQQKFLKILQIVKKTKVNSFLTKKEKESLTRPSASKHFLQISSFDLKSKPLLSLQRKNLKKEVRFRRKAGILTSRNSTSTPKKRNIPFILTLRNFLSKIPGKSSEKNFSNRFLHPKTQQQSSFHLKKEKNAFFLEKVAKKNLSSNSKMSLLAGASFWVCATLFHIFSLFSLIKIYKASFHFFLKCTFSITTLLFKHFLSFKRTFRRINKYIYQNTLGSLVFNFSEFLEIRIKQKTPLLLSLLKESSVSLTLFLLAKREPFILNKRKREKISFSKTPFFSTHFQSSFFHQKEAEPFFFGKEGNFLFNFLQKKNDTKRKKETIFLLSKIQKQESKETKPVPYFVVNIQSLSDFLKLPVFEKKENTKVFTKEKKKKTSKFNVKILNKDFFFLIGLGESLLLTELEPYREMHWSFLKKQPFLIRAQNSQNDELNMAEYQADERFRKLKNRLRKAGEILAGRIDKTQKKYKALSESKRNEIKENSFSAQSKKLSLQKESQNQFHFGGGFRSNLEFFQKQEETKKSRSTQKRFRNVRIWKPVFSFFGKACLISRILKFSSKFRQSLFFFDRPSSVFGPLGTIFLPFLIKEFAITFDTSRQKPLLISLFFQKEKKTRKKGIFKSFFPQNNFFNVKNLPLLQKGRKRENFLNNDSLIENSELMPPVSKLDSSSGLFSFVGTRFLATRVLYLLSASREVRSSTSKIPLMNRNSLRHFEKLTRKYSLLNLEKTESSSLLLKKNEEIEFSGLDENFFSQIAPNLGKKGLLLKKKTASTINTNFSSLYQINAETSVFNRFLNSETYDPKNRFYRFFTNFNKKLEDVNGLSYDYDVQNQFGPIILKIYTGMFLKQEAKNLLLVGNRGRTNSLHFLVKAMAGETGLKLFVEDAKRLGRVGRRGINNSVKRLEKLFRIAQANVPSIVYLEDIHMIASKRKGAKTNEEYDDQDLAMRLSFSKLIYQKKHSKKSLIHSFIEQNLALAGQTPVRKRSVLPESPIPKNLIGKKFNSSNSLEQNVQKKEFKVSTLINFPKKLTPAFTTNAALIWKMFKQKRNTPHQAIKEDPWIHTPIDAIRSRHPLSYSVKFKVLKLTLLALSTMPTQLRLVKDLIRLFESLKYESYKGFLVIATTNKLSLINPALRQPGRLEETVFLAPLELAGRIDVLNTSVKNLTGFKQTFNKVNAALMFSLFSNENFMQNGSLNGGQEMKSIVAKGQDWEWDYVHSAAKKVYEKTYLENVLNFHSSPLKGNLEKGYKQDLAGQKRGLFMLLNMSNQIFLNLSSRLKKNESENFRNSPLESKEGGKETRSLEVSFQNSTTEKTFLFNRKNESSLSSLKVSSLSSKRENLNFRNLSVVTACAYGQAGKFILSSLFEKKQNQSKKFLNTYSKTFSKKAEKNKVKTCSLESNFRYDFEMLDGFNLWPFAQSSAETRQRENFIRKPKSLCTLSNMTKVLAPKIGELFLLSLPKRTKPSPSLLLLRGKNFYEKEKILNSSLVFGNRQKSSSILSLILTNNFYSKNSFLPRLFRFEDVSNQRKRPFSENLDSSMLFEYFSLNKPFFSKKLDISLEETLQNQQQQKYFLNLENRPLKKNIKLANKNRQAHFHMLFNELGSLNEISSRPTSMNYYYKKKIRFKQQLNKFSNKWWNWHLKKGKEYSDEFQFLYSFPYAEKHYNPRHRRWILTKSFWGYWFTYDKALSYEIYQQWMVLSFNKLSNRLSDYRECLDFLSQHLISKQVLTEVFFLTIIKRFLF</sequence>
<name>E2DSL3_FLOTE</name>
<dbReference type="InterPro" id="IPR050168">
    <property type="entry name" value="AAA_ATPase_domain"/>
</dbReference>
<feature type="compositionally biased region" description="Basic and acidic residues" evidence="1">
    <location>
        <begin position="3243"/>
        <end position="3253"/>
    </location>
</feature>
<dbReference type="PANTHER" id="PTHR23077">
    <property type="entry name" value="AAA-FAMILY ATPASE"/>
    <property type="match status" value="1"/>
</dbReference>
<reference evidence="4" key="2">
    <citation type="journal article" date="2010" name="Genome Biol. Evol.">
        <title>The exceptionally large chloroplast genome of the green alga Floydiella terrestris illuminates the evolutionary history of the Chlorophyceae.</title>
        <authorList>
            <person name="Brouard J.S."/>
            <person name="Otis C."/>
            <person name="Lemieux C."/>
            <person name="Turmel M."/>
        </authorList>
    </citation>
    <scope>NUCLEOTIDE SEQUENCE</scope>
</reference>
<dbReference type="GO" id="GO:0051301">
    <property type="term" value="P:cell division"/>
    <property type="evidence" value="ECO:0007669"/>
    <property type="project" value="UniProtKB-KW"/>
</dbReference>
<feature type="region of interest" description="Disordered" evidence="1">
    <location>
        <begin position="1135"/>
        <end position="1154"/>
    </location>
</feature>
<keyword evidence="4" id="KW-0150">Chloroplast</keyword>
<dbReference type="Gene3D" id="3.40.50.300">
    <property type="entry name" value="P-loop containing nucleotide triphosphate hydrolases"/>
    <property type="match status" value="2"/>
</dbReference>
<dbReference type="GO" id="GO:0005524">
    <property type="term" value="F:ATP binding"/>
    <property type="evidence" value="ECO:0007669"/>
    <property type="project" value="InterPro"/>
</dbReference>
<feature type="region of interest" description="Disordered" evidence="1">
    <location>
        <begin position="3234"/>
        <end position="3254"/>
    </location>
</feature>
<dbReference type="Gene3D" id="1.10.8.60">
    <property type="match status" value="1"/>
</dbReference>
<feature type="transmembrane region" description="Helical" evidence="2">
    <location>
        <begin position="2107"/>
        <end position="2128"/>
    </location>
</feature>
<keyword evidence="4" id="KW-0132">Cell division</keyword>
<organism evidence="4">
    <name type="scientific">Floydiella terrestris</name>
    <name type="common">Green alga</name>
    <name type="synonym">Planophila terrestris</name>
    <dbReference type="NCBI Taxonomy" id="51328"/>
    <lineage>
        <taxon>Eukaryota</taxon>
        <taxon>Viridiplantae</taxon>
        <taxon>Chlorophyta</taxon>
        <taxon>core chlorophytes</taxon>
        <taxon>Chlorophyceae</taxon>
        <taxon>OCC clade</taxon>
        <taxon>Chaetopeltidales</taxon>
        <taxon>Chaetopeltidaceae</taxon>
        <taxon>Floydiella</taxon>
    </lineage>
</organism>
<dbReference type="PANTHER" id="PTHR23077:SF117">
    <property type="entry name" value="AAA+ ATPASE DOMAIN-CONTAINING PROTEIN"/>
    <property type="match status" value="1"/>
</dbReference>
<dbReference type="EMBL" id="GU196268">
    <property type="protein sequence ID" value="ACZ58464.1"/>
    <property type="molecule type" value="Genomic_DNA"/>
</dbReference>
<keyword evidence="4" id="KW-0934">Plastid</keyword>
<reference evidence="4" key="1">
    <citation type="journal article" date="2008" name="J. Phycol.">
        <title>Deep division in the Chlorophyceae (Chlorophyta) revealed by chloroplast phylogenomic analyseS.</title>
        <authorList>
            <person name="Turmel M."/>
            <person name="Brouard J.-S."/>
            <person name="Gagnon C."/>
            <person name="Otis C."/>
            <person name="Lemieux C."/>
        </authorList>
    </citation>
    <scope>NUCLEOTIDE SEQUENCE</scope>
</reference>
<feature type="domain" description="ATPase AAA-type core" evidence="3">
    <location>
        <begin position="2820"/>
        <end position="2890"/>
    </location>
</feature>
<geneLocation type="chloroplast" evidence="4"/>
<evidence type="ECO:0000259" key="3">
    <source>
        <dbReference type="Pfam" id="PF00004"/>
    </source>
</evidence>
<dbReference type="GeneID" id="9481874"/>